<dbReference type="AlphaFoldDB" id="J3N0S6"/>
<reference evidence="1" key="1">
    <citation type="journal article" date="2013" name="Nat. Commun.">
        <title>Whole-genome sequencing of Oryza brachyantha reveals mechanisms underlying Oryza genome evolution.</title>
        <authorList>
            <person name="Chen J."/>
            <person name="Huang Q."/>
            <person name="Gao D."/>
            <person name="Wang J."/>
            <person name="Lang Y."/>
            <person name="Liu T."/>
            <person name="Li B."/>
            <person name="Bai Z."/>
            <person name="Luis Goicoechea J."/>
            <person name="Liang C."/>
            <person name="Chen C."/>
            <person name="Zhang W."/>
            <person name="Sun S."/>
            <person name="Liao Y."/>
            <person name="Zhang X."/>
            <person name="Yang L."/>
            <person name="Song C."/>
            <person name="Wang M."/>
            <person name="Shi J."/>
            <person name="Liu G."/>
            <person name="Liu J."/>
            <person name="Zhou H."/>
            <person name="Zhou W."/>
            <person name="Yu Q."/>
            <person name="An N."/>
            <person name="Chen Y."/>
            <person name="Cai Q."/>
            <person name="Wang B."/>
            <person name="Liu B."/>
            <person name="Min J."/>
            <person name="Huang Y."/>
            <person name="Wu H."/>
            <person name="Li Z."/>
            <person name="Zhang Y."/>
            <person name="Yin Y."/>
            <person name="Song W."/>
            <person name="Jiang J."/>
            <person name="Jackson S.A."/>
            <person name="Wing R.A."/>
            <person name="Wang J."/>
            <person name="Chen M."/>
        </authorList>
    </citation>
    <scope>NUCLEOTIDE SEQUENCE [LARGE SCALE GENOMIC DNA]</scope>
    <source>
        <strain evidence="1">cv. IRGC 101232</strain>
    </source>
</reference>
<evidence type="ECO:0000313" key="2">
    <source>
        <dbReference type="Proteomes" id="UP000006038"/>
    </source>
</evidence>
<proteinExistence type="predicted"/>
<reference evidence="1" key="2">
    <citation type="submission" date="2013-04" db="UniProtKB">
        <authorList>
            <consortium name="EnsemblPlants"/>
        </authorList>
    </citation>
    <scope>IDENTIFICATION</scope>
</reference>
<sequence>MGPFFFTNFITYRWFKDMYYTYSRTIQFAISPTLLDEFSTCAWVHAVVERDRASQVPWKLYPNPLLLKQIKIETKSRRFACFLLLLLLLPNSPPLLLRRRSLPRRDGELLSHSRGERGAEIRPGL</sequence>
<keyword evidence="2" id="KW-1185">Reference proteome</keyword>
<protein>
    <submittedName>
        <fullName evidence="1">Uncharacterized protein</fullName>
    </submittedName>
</protein>
<dbReference type="Proteomes" id="UP000006038">
    <property type="component" value="Chromosome 10"/>
</dbReference>
<accession>J3N0S6</accession>
<organism evidence="1">
    <name type="scientific">Oryza brachyantha</name>
    <name type="common">malo sina</name>
    <dbReference type="NCBI Taxonomy" id="4533"/>
    <lineage>
        <taxon>Eukaryota</taxon>
        <taxon>Viridiplantae</taxon>
        <taxon>Streptophyta</taxon>
        <taxon>Embryophyta</taxon>
        <taxon>Tracheophyta</taxon>
        <taxon>Spermatophyta</taxon>
        <taxon>Magnoliopsida</taxon>
        <taxon>Liliopsida</taxon>
        <taxon>Poales</taxon>
        <taxon>Poaceae</taxon>
        <taxon>BOP clade</taxon>
        <taxon>Oryzoideae</taxon>
        <taxon>Oryzeae</taxon>
        <taxon>Oryzinae</taxon>
        <taxon>Oryza</taxon>
    </lineage>
</organism>
<dbReference type="EnsemblPlants" id="OB10G11240.1">
    <property type="protein sequence ID" value="OB10G11240.1"/>
    <property type="gene ID" value="OB10G11240"/>
</dbReference>
<name>J3N0S6_ORYBR</name>
<dbReference type="HOGENOM" id="CLU_1996119_0_0_1"/>
<dbReference type="Gramene" id="OB10G11240.1">
    <property type="protein sequence ID" value="OB10G11240.1"/>
    <property type="gene ID" value="OB10G11240"/>
</dbReference>
<evidence type="ECO:0000313" key="1">
    <source>
        <dbReference type="EnsemblPlants" id="OB10G11240.1"/>
    </source>
</evidence>